<dbReference type="GO" id="GO:0003677">
    <property type="term" value="F:DNA binding"/>
    <property type="evidence" value="ECO:0007669"/>
    <property type="project" value="UniProtKB-KW"/>
</dbReference>
<dbReference type="AlphaFoldDB" id="A0A7Y9RRY3"/>
<feature type="region of interest" description="Disordered" evidence="2">
    <location>
        <begin position="110"/>
        <end position="165"/>
    </location>
</feature>
<evidence type="ECO:0000259" key="3">
    <source>
        <dbReference type="PROSITE" id="PS50043"/>
    </source>
</evidence>
<sequence length="246" mass="26006">MRVGIVDDCELVRRGLAGMLEAHRHRVQLVRSPRLRDEVGPAVDLVLYDPALLPAEACEEVERLARRRGARAVVFTWNPDPQPTRGDGAVAPVLSKCWDAEQMVSQLERVAEADAASSRPARPGPGAASGPSGVAAPSGGAPGAPAAPGRGARGRRTARDLPGGLTEREAQIIDLISRGLSNDEVARACYLSINSIKTYIRTAYRKMGVTRRSQAVVWGLEHGLGGPDSPVTPVPGLPSIPGQRPG</sequence>
<dbReference type="Gene3D" id="1.10.10.10">
    <property type="entry name" value="Winged helix-like DNA-binding domain superfamily/Winged helix DNA-binding domain"/>
    <property type="match status" value="1"/>
</dbReference>
<dbReference type="Gene3D" id="3.40.50.2300">
    <property type="match status" value="1"/>
</dbReference>
<reference evidence="4 5" key="1">
    <citation type="submission" date="2020-07" db="EMBL/GenBank/DDBJ databases">
        <title>Sequencing the genomes of 1000 actinobacteria strains.</title>
        <authorList>
            <person name="Klenk H.-P."/>
        </authorList>
    </citation>
    <scope>NUCLEOTIDE SEQUENCE [LARGE SCALE GENOMIC DNA]</scope>
    <source>
        <strain evidence="4 5">DSM 24552</strain>
    </source>
</reference>
<dbReference type="InterPro" id="IPR036388">
    <property type="entry name" value="WH-like_DNA-bd_sf"/>
</dbReference>
<dbReference type="EMBL" id="JACCAC010000001">
    <property type="protein sequence ID" value="NYG53853.1"/>
    <property type="molecule type" value="Genomic_DNA"/>
</dbReference>
<feature type="compositionally biased region" description="Low complexity" evidence="2">
    <location>
        <begin position="115"/>
        <end position="150"/>
    </location>
</feature>
<dbReference type="SUPFAM" id="SSF52172">
    <property type="entry name" value="CheY-like"/>
    <property type="match status" value="1"/>
</dbReference>
<keyword evidence="1 4" id="KW-0238">DNA-binding</keyword>
<accession>A0A7Y9RRY3</accession>
<dbReference type="InterPro" id="IPR000792">
    <property type="entry name" value="Tscrpt_reg_LuxR_C"/>
</dbReference>
<comment type="caution">
    <text evidence="4">The sequence shown here is derived from an EMBL/GenBank/DDBJ whole genome shotgun (WGS) entry which is preliminary data.</text>
</comment>
<evidence type="ECO:0000313" key="4">
    <source>
        <dbReference type="EMBL" id="NYG53853.1"/>
    </source>
</evidence>
<feature type="region of interest" description="Disordered" evidence="2">
    <location>
        <begin position="225"/>
        <end position="246"/>
    </location>
</feature>
<dbReference type="Proteomes" id="UP000544110">
    <property type="component" value="Unassembled WGS sequence"/>
</dbReference>
<dbReference type="InterPro" id="IPR011006">
    <property type="entry name" value="CheY-like_superfamily"/>
</dbReference>
<evidence type="ECO:0000313" key="5">
    <source>
        <dbReference type="Proteomes" id="UP000544110"/>
    </source>
</evidence>
<dbReference type="CDD" id="cd06170">
    <property type="entry name" value="LuxR_C_like"/>
    <property type="match status" value="1"/>
</dbReference>
<dbReference type="PROSITE" id="PS50043">
    <property type="entry name" value="HTH_LUXR_2"/>
    <property type="match status" value="1"/>
</dbReference>
<protein>
    <submittedName>
        <fullName evidence="4">DNA-binding NarL/FixJ family response regulator</fullName>
    </submittedName>
</protein>
<proteinExistence type="predicted"/>
<dbReference type="SUPFAM" id="SSF46894">
    <property type="entry name" value="C-terminal effector domain of the bipartite response regulators"/>
    <property type="match status" value="1"/>
</dbReference>
<evidence type="ECO:0000256" key="1">
    <source>
        <dbReference type="ARBA" id="ARBA00023125"/>
    </source>
</evidence>
<dbReference type="Pfam" id="PF00196">
    <property type="entry name" value="GerE"/>
    <property type="match status" value="1"/>
</dbReference>
<dbReference type="PRINTS" id="PR00038">
    <property type="entry name" value="HTHLUXR"/>
</dbReference>
<dbReference type="PANTHER" id="PTHR43214:SF43">
    <property type="entry name" value="TWO-COMPONENT RESPONSE REGULATOR"/>
    <property type="match status" value="1"/>
</dbReference>
<evidence type="ECO:0000256" key="2">
    <source>
        <dbReference type="SAM" id="MobiDB-lite"/>
    </source>
</evidence>
<dbReference type="InterPro" id="IPR039420">
    <property type="entry name" value="WalR-like"/>
</dbReference>
<keyword evidence="5" id="KW-1185">Reference proteome</keyword>
<dbReference type="PANTHER" id="PTHR43214">
    <property type="entry name" value="TWO-COMPONENT RESPONSE REGULATOR"/>
    <property type="match status" value="1"/>
</dbReference>
<dbReference type="SMART" id="SM00421">
    <property type="entry name" value="HTH_LUXR"/>
    <property type="match status" value="1"/>
</dbReference>
<name>A0A7Y9RRY3_9ACTN</name>
<dbReference type="RefSeq" id="WP_343048967.1">
    <property type="nucleotide sequence ID" value="NZ_JACCAC010000001.1"/>
</dbReference>
<feature type="domain" description="HTH luxR-type" evidence="3">
    <location>
        <begin position="158"/>
        <end position="223"/>
    </location>
</feature>
<organism evidence="4 5">
    <name type="scientific">Nocardioides perillae</name>
    <dbReference type="NCBI Taxonomy" id="1119534"/>
    <lineage>
        <taxon>Bacteria</taxon>
        <taxon>Bacillati</taxon>
        <taxon>Actinomycetota</taxon>
        <taxon>Actinomycetes</taxon>
        <taxon>Propionibacteriales</taxon>
        <taxon>Nocardioidaceae</taxon>
        <taxon>Nocardioides</taxon>
    </lineage>
</organism>
<dbReference type="GO" id="GO:0006355">
    <property type="term" value="P:regulation of DNA-templated transcription"/>
    <property type="evidence" value="ECO:0007669"/>
    <property type="project" value="InterPro"/>
</dbReference>
<gene>
    <name evidence="4" type="ORF">BJ989_000157</name>
</gene>
<dbReference type="InterPro" id="IPR016032">
    <property type="entry name" value="Sig_transdc_resp-reg_C-effctor"/>
</dbReference>